<name>A0AAV4X980_CAEEX</name>
<evidence type="ECO:0000313" key="2">
    <source>
        <dbReference type="Proteomes" id="UP001054945"/>
    </source>
</evidence>
<dbReference type="Proteomes" id="UP001054945">
    <property type="component" value="Unassembled WGS sequence"/>
</dbReference>
<reference evidence="1 2" key="1">
    <citation type="submission" date="2021-06" db="EMBL/GenBank/DDBJ databases">
        <title>Caerostris extrusa draft genome.</title>
        <authorList>
            <person name="Kono N."/>
            <person name="Arakawa K."/>
        </authorList>
    </citation>
    <scope>NUCLEOTIDE SEQUENCE [LARGE SCALE GENOMIC DNA]</scope>
</reference>
<evidence type="ECO:0000313" key="1">
    <source>
        <dbReference type="EMBL" id="GIY91821.1"/>
    </source>
</evidence>
<protein>
    <submittedName>
        <fullName evidence="1">Uncharacterized protein</fullName>
    </submittedName>
</protein>
<keyword evidence="2" id="KW-1185">Reference proteome</keyword>
<sequence length="139" mass="15897">MKRKAEKKNLALLSSAENGLMLKSELHRLLFRFCRPFHQDKFLLLGRIRTIYHRGCLSSFYRCISVQGGEKYSQRKSVSHTIPRVNFSFYDSGERNRFLLLGNFGTGSQVVESFPFSSVLCKTENLIAAPTPFSQLIVS</sequence>
<gene>
    <name evidence="1" type="ORF">CEXT_285011</name>
</gene>
<accession>A0AAV4X980</accession>
<comment type="caution">
    <text evidence="1">The sequence shown here is derived from an EMBL/GenBank/DDBJ whole genome shotgun (WGS) entry which is preliminary data.</text>
</comment>
<organism evidence="1 2">
    <name type="scientific">Caerostris extrusa</name>
    <name type="common">Bark spider</name>
    <name type="synonym">Caerostris bankana</name>
    <dbReference type="NCBI Taxonomy" id="172846"/>
    <lineage>
        <taxon>Eukaryota</taxon>
        <taxon>Metazoa</taxon>
        <taxon>Ecdysozoa</taxon>
        <taxon>Arthropoda</taxon>
        <taxon>Chelicerata</taxon>
        <taxon>Arachnida</taxon>
        <taxon>Araneae</taxon>
        <taxon>Araneomorphae</taxon>
        <taxon>Entelegynae</taxon>
        <taxon>Araneoidea</taxon>
        <taxon>Araneidae</taxon>
        <taxon>Caerostris</taxon>
    </lineage>
</organism>
<proteinExistence type="predicted"/>
<dbReference type="AlphaFoldDB" id="A0AAV4X980"/>
<dbReference type="EMBL" id="BPLR01000057">
    <property type="protein sequence ID" value="GIY91821.1"/>
    <property type="molecule type" value="Genomic_DNA"/>
</dbReference>